<dbReference type="Gene3D" id="3.30.365.10">
    <property type="entry name" value="Aldehyde oxidase/xanthine dehydrogenase, molybdopterin binding domain"/>
    <property type="match status" value="4"/>
</dbReference>
<dbReference type="Gene3D" id="3.90.1170.50">
    <property type="entry name" value="Aldehyde oxidase/xanthine dehydrogenase, a/b hammerhead"/>
    <property type="match status" value="1"/>
</dbReference>
<dbReference type="InterPro" id="IPR000674">
    <property type="entry name" value="Ald_Oxase/Xan_DH_a/b"/>
</dbReference>
<evidence type="ECO:0000259" key="2">
    <source>
        <dbReference type="SMART" id="SM01008"/>
    </source>
</evidence>
<dbReference type="InterPro" id="IPR012368">
    <property type="entry name" value="OxRdtase_Mopterin-bd_su_IorB"/>
</dbReference>
<accession>A0ABR6NEK2</accession>
<dbReference type="InterPro" id="IPR052516">
    <property type="entry name" value="N-heterocyclic_Hydroxylase"/>
</dbReference>
<dbReference type="Pfam" id="PF02738">
    <property type="entry name" value="MoCoBD_1"/>
    <property type="match status" value="1"/>
</dbReference>
<dbReference type="PROSITE" id="PS51318">
    <property type="entry name" value="TAT"/>
    <property type="match status" value="1"/>
</dbReference>
<dbReference type="PIRSF" id="PIRSF036389">
    <property type="entry name" value="IOR_B"/>
    <property type="match status" value="1"/>
</dbReference>
<dbReference type="EMBL" id="JACHKA010000001">
    <property type="protein sequence ID" value="MBB5985691.1"/>
    <property type="molecule type" value="Genomic_DNA"/>
</dbReference>
<keyword evidence="3" id="KW-0560">Oxidoreductase</keyword>
<dbReference type="RefSeq" id="WP_184152350.1">
    <property type="nucleotide sequence ID" value="NZ_JACHKA010000001.1"/>
</dbReference>
<gene>
    <name evidence="3" type="ORF">HNP60_001665</name>
</gene>
<name>A0ABR6NEK2_9SPHN</name>
<dbReference type="InterPro" id="IPR037165">
    <property type="entry name" value="AldOxase/xan_DH_Mopterin-bd_sf"/>
</dbReference>
<keyword evidence="4" id="KW-1185">Reference proteome</keyword>
<dbReference type="PANTHER" id="PTHR47495">
    <property type="entry name" value="ALDEHYDE DEHYDROGENASE"/>
    <property type="match status" value="1"/>
</dbReference>
<dbReference type="SUPFAM" id="SSF56003">
    <property type="entry name" value="Molybdenum cofactor-binding domain"/>
    <property type="match status" value="2"/>
</dbReference>
<dbReference type="PANTHER" id="PTHR47495:SF1">
    <property type="entry name" value="BLL3820 PROTEIN"/>
    <property type="match status" value="1"/>
</dbReference>
<evidence type="ECO:0000256" key="1">
    <source>
        <dbReference type="SAM" id="SignalP"/>
    </source>
</evidence>
<sequence>MTAPLMLGRRALLKATLVGGAVLAFDARIAFAANPGDKATVINAYIRVNPDNSFIIGAKNPEIGQGVKTMLPMLIAEELDVDWAQVTPETTIADDKVYGFQIAGGSFTTPMNYIPMRQVGAAARAMFVKAAAAQWNVPENALTTAGGTVTHAASKRSATYAQLAAAAAKVAAPALDKVPLKEPAAFRIIGRSKIGIDTPAIVAGKPLFGIDVAKPGMVQAAIEACPTYGGTLVSFDEAAVKALPGIIAVIPMNSSYDLKGGHDAVAIVAESWWVANQARAALKPVWSVDAQKGYSTASFARQATEKMDGKAETTLFSKGDATRALAGAAKTVSARYDYPFLAHATLEPQNCTAEFRDGKIEFWAPTQFPADGRRIVAEAIGIAPENITIHMTRIGGGFGRRLSNDYMAQVAQIAKALPGRPVKLIWNRTDDLRHDFYRPGGWHSLSAGLDGEGRLTALTDHFVTYGKDGKPATGAGMHDTEFPVRLLGDVALGVSFIESNVPTGYLRAPTSNAMAFVFQSFLDEVALAAGTDLPEMLRRILGEPRVLKFEGGSPDGSTPEFNTGRARAIIDKVCQMAGWKGREGGNGKGRGFGFYYSHRGYFAEVVDISVSEKGAVQVEKVWVAGDVGAQIINPINAVHQVQGSVIDGIGQILSGQKVEIVNGAANRTNFHDYPLPRIGAAPEDVVVEFVLSDAPVTGLGEPALPPVVPAIANAIFAATGKRVRSLPVVPADLTA</sequence>
<dbReference type="SMART" id="SM01008">
    <property type="entry name" value="Ald_Xan_dh_C"/>
    <property type="match status" value="1"/>
</dbReference>
<dbReference type="Proteomes" id="UP001138540">
    <property type="component" value="Unassembled WGS sequence"/>
</dbReference>
<organism evidence="3 4">
    <name type="scientific">Sphingobium lignivorans</name>
    <dbReference type="NCBI Taxonomy" id="2735886"/>
    <lineage>
        <taxon>Bacteria</taxon>
        <taxon>Pseudomonadati</taxon>
        <taxon>Pseudomonadota</taxon>
        <taxon>Alphaproteobacteria</taxon>
        <taxon>Sphingomonadales</taxon>
        <taxon>Sphingomonadaceae</taxon>
        <taxon>Sphingobium</taxon>
    </lineage>
</organism>
<feature type="chain" id="PRO_5045989362" evidence="1">
    <location>
        <begin position="33"/>
        <end position="735"/>
    </location>
</feature>
<comment type="caution">
    <text evidence="3">The sequence shown here is derived from an EMBL/GenBank/DDBJ whole genome shotgun (WGS) entry which is preliminary data.</text>
</comment>
<dbReference type="InterPro" id="IPR006311">
    <property type="entry name" value="TAT_signal"/>
</dbReference>
<feature type="signal peptide" evidence="1">
    <location>
        <begin position="1"/>
        <end position="32"/>
    </location>
</feature>
<dbReference type="EC" id="1.3.99.16" evidence="3"/>
<reference evidence="3 4" key="1">
    <citation type="submission" date="2020-08" db="EMBL/GenBank/DDBJ databases">
        <title>Exploring microbial biodiversity for novel pathways involved in the catabolism of aromatic compounds derived from lignin.</title>
        <authorList>
            <person name="Elkins J."/>
        </authorList>
    </citation>
    <scope>NUCLEOTIDE SEQUENCE [LARGE SCALE GENOMIC DNA]</scope>
    <source>
        <strain evidence="3 4">B1D3A</strain>
    </source>
</reference>
<dbReference type="GO" id="GO:0047121">
    <property type="term" value="F:isoquinoline 1-oxidoreductase activity"/>
    <property type="evidence" value="ECO:0007669"/>
    <property type="project" value="UniProtKB-EC"/>
</dbReference>
<proteinExistence type="predicted"/>
<feature type="domain" description="Aldehyde oxidase/xanthine dehydrogenase a/b hammerhead" evidence="2">
    <location>
        <begin position="203"/>
        <end position="290"/>
    </location>
</feature>
<evidence type="ECO:0000313" key="3">
    <source>
        <dbReference type="EMBL" id="MBB5985691.1"/>
    </source>
</evidence>
<dbReference type="Pfam" id="PF20256">
    <property type="entry name" value="MoCoBD_2"/>
    <property type="match status" value="2"/>
</dbReference>
<dbReference type="InterPro" id="IPR008274">
    <property type="entry name" value="AldOxase/xan_DH_MoCoBD1"/>
</dbReference>
<dbReference type="InterPro" id="IPR046867">
    <property type="entry name" value="AldOxase/xan_DH_MoCoBD2"/>
</dbReference>
<keyword evidence="1" id="KW-0732">Signal</keyword>
<protein>
    <submittedName>
        <fullName evidence="3">Isoquinoline 1-oxidoreductase beta subunit</fullName>
        <ecNumber evidence="3">1.3.99.16</ecNumber>
    </submittedName>
</protein>
<evidence type="ECO:0000313" key="4">
    <source>
        <dbReference type="Proteomes" id="UP001138540"/>
    </source>
</evidence>